<organism evidence="3">
    <name type="scientific">Octopus bimaculoides</name>
    <name type="common">California two-spotted octopus</name>
    <dbReference type="NCBI Taxonomy" id="37653"/>
    <lineage>
        <taxon>Eukaryota</taxon>
        <taxon>Metazoa</taxon>
        <taxon>Spiralia</taxon>
        <taxon>Lophotrochozoa</taxon>
        <taxon>Mollusca</taxon>
        <taxon>Cephalopoda</taxon>
        <taxon>Coleoidea</taxon>
        <taxon>Octopodiformes</taxon>
        <taxon>Octopoda</taxon>
        <taxon>Incirrata</taxon>
        <taxon>Octopodidae</taxon>
        <taxon>Octopus</taxon>
    </lineage>
</organism>
<accession>A0A0L8HML5</accession>
<dbReference type="InterPro" id="IPR027417">
    <property type="entry name" value="P-loop_NTPase"/>
</dbReference>
<name>A0A0L8HML5_OCTBM</name>
<gene>
    <name evidence="3" type="ORF">OCBIM_22012065mg</name>
</gene>
<dbReference type="GO" id="GO:0006281">
    <property type="term" value="P:DNA repair"/>
    <property type="evidence" value="ECO:0007669"/>
    <property type="project" value="UniProtKB-KW"/>
</dbReference>
<dbReference type="GO" id="GO:0006310">
    <property type="term" value="P:DNA recombination"/>
    <property type="evidence" value="ECO:0007669"/>
    <property type="project" value="UniProtKB-KW"/>
</dbReference>
<feature type="domain" description="DNA helicase Pif1-like DEAD-box helicase" evidence="2">
    <location>
        <begin position="16"/>
        <end position="92"/>
    </location>
</feature>
<keyword evidence="1" id="KW-0347">Helicase</keyword>
<evidence type="ECO:0000313" key="3">
    <source>
        <dbReference type="EMBL" id="KOF90025.1"/>
    </source>
</evidence>
<dbReference type="STRING" id="37653.A0A0L8HML5"/>
<dbReference type="EMBL" id="KQ417860">
    <property type="protein sequence ID" value="KOF90025.1"/>
    <property type="molecule type" value="Genomic_DNA"/>
</dbReference>
<sequence length="247" mass="27086">MLAHTTNRRYSDAPRGTGKTFMTKLLLAKVRQQKGIALAVASSGIAMTLLPEGRTVHSTFKLPFNASVSDSATCNITKDSDKAEVLRRCQLIGCVSLLYGDFRQTLPIIPKGTRADAVITCIKLSSLWQDVTILILTANMRAQLFGDNLSGDFSKQLLNVGDGTTPADAAGEMIVSHVDTPVDTVDDLAIAVFPDLHIRYQNLNWLCERAILAPKITFVAKLNENLLRSLPRNLHTCKYVDTVVDEE</sequence>
<dbReference type="GO" id="GO:0016887">
    <property type="term" value="F:ATP hydrolysis activity"/>
    <property type="evidence" value="ECO:0007669"/>
    <property type="project" value="RHEA"/>
</dbReference>
<dbReference type="GO" id="GO:0000723">
    <property type="term" value="P:telomere maintenance"/>
    <property type="evidence" value="ECO:0007669"/>
    <property type="project" value="InterPro"/>
</dbReference>
<comment type="similarity">
    <text evidence="1">Belongs to the helicase family.</text>
</comment>
<keyword evidence="1" id="KW-0547">Nucleotide-binding</keyword>
<dbReference type="OrthoDB" id="6265497at2759"/>
<dbReference type="PANTHER" id="PTHR10492:SF57">
    <property type="entry name" value="ATP-DEPENDENT DNA HELICASE"/>
    <property type="match status" value="1"/>
</dbReference>
<dbReference type="GO" id="GO:0043139">
    <property type="term" value="F:5'-3' DNA helicase activity"/>
    <property type="evidence" value="ECO:0007669"/>
    <property type="project" value="UniProtKB-EC"/>
</dbReference>
<keyword evidence="1" id="KW-0234">DNA repair</keyword>
<keyword evidence="1" id="KW-0227">DNA damage</keyword>
<evidence type="ECO:0000256" key="1">
    <source>
        <dbReference type="RuleBase" id="RU363044"/>
    </source>
</evidence>
<protein>
    <recommendedName>
        <fullName evidence="1">ATP-dependent DNA helicase</fullName>
        <ecNumber evidence="1">5.6.2.3</ecNumber>
    </recommendedName>
</protein>
<dbReference type="PANTHER" id="PTHR10492">
    <property type="match status" value="1"/>
</dbReference>
<evidence type="ECO:0000259" key="2">
    <source>
        <dbReference type="Pfam" id="PF05970"/>
    </source>
</evidence>
<proteinExistence type="inferred from homology"/>
<dbReference type="Pfam" id="PF05970">
    <property type="entry name" value="PIF1"/>
    <property type="match status" value="2"/>
</dbReference>
<dbReference type="InterPro" id="IPR010285">
    <property type="entry name" value="DNA_helicase_pif1-like_DEAD"/>
</dbReference>
<comment type="cofactor">
    <cofactor evidence="1">
        <name>Mg(2+)</name>
        <dbReference type="ChEBI" id="CHEBI:18420"/>
    </cofactor>
</comment>
<keyword evidence="1" id="KW-0233">DNA recombination</keyword>
<keyword evidence="1" id="KW-0378">Hydrolase</keyword>
<reference evidence="3" key="1">
    <citation type="submission" date="2015-07" db="EMBL/GenBank/DDBJ databases">
        <title>MeaNS - Measles Nucleotide Surveillance Program.</title>
        <authorList>
            <person name="Tran T."/>
            <person name="Druce J."/>
        </authorList>
    </citation>
    <scope>NUCLEOTIDE SEQUENCE</scope>
    <source>
        <strain evidence="3">UCB-OBI-ISO-001</strain>
        <tissue evidence="3">Gonad</tissue>
    </source>
</reference>
<comment type="catalytic activity">
    <reaction evidence="1">
        <text>ATP + H2O = ADP + phosphate + H(+)</text>
        <dbReference type="Rhea" id="RHEA:13065"/>
        <dbReference type="ChEBI" id="CHEBI:15377"/>
        <dbReference type="ChEBI" id="CHEBI:15378"/>
        <dbReference type="ChEBI" id="CHEBI:30616"/>
        <dbReference type="ChEBI" id="CHEBI:43474"/>
        <dbReference type="ChEBI" id="CHEBI:456216"/>
        <dbReference type="EC" id="5.6.2.3"/>
    </reaction>
</comment>
<dbReference type="AlphaFoldDB" id="A0A0L8HML5"/>
<dbReference type="Gene3D" id="3.40.50.300">
    <property type="entry name" value="P-loop containing nucleotide triphosphate hydrolases"/>
    <property type="match status" value="1"/>
</dbReference>
<dbReference type="EC" id="5.6.2.3" evidence="1"/>
<feature type="domain" description="DNA helicase Pif1-like DEAD-box helicase" evidence="2">
    <location>
        <begin position="95"/>
        <end position="167"/>
    </location>
</feature>
<dbReference type="GO" id="GO:0005524">
    <property type="term" value="F:ATP binding"/>
    <property type="evidence" value="ECO:0007669"/>
    <property type="project" value="UniProtKB-KW"/>
</dbReference>
<keyword evidence="1" id="KW-0067">ATP-binding</keyword>